<dbReference type="OrthoDB" id="6243489at2759"/>
<evidence type="ECO:0000313" key="6">
    <source>
        <dbReference type="EMBL" id="VDM01382.1"/>
    </source>
</evidence>
<dbReference type="SUPFAM" id="SSF48508">
    <property type="entry name" value="Nuclear receptor ligand-binding domain"/>
    <property type="match status" value="1"/>
</dbReference>
<feature type="domain" description="NR LBD" evidence="5">
    <location>
        <begin position="41"/>
        <end position="313"/>
    </location>
</feature>
<dbReference type="Gene3D" id="1.10.565.10">
    <property type="entry name" value="Retinoid X Receptor"/>
    <property type="match status" value="1"/>
</dbReference>
<evidence type="ECO:0000256" key="3">
    <source>
        <dbReference type="ARBA" id="ARBA00023170"/>
    </source>
</evidence>
<reference evidence="6 7" key="2">
    <citation type="submission" date="2018-11" db="EMBL/GenBank/DDBJ databases">
        <authorList>
            <consortium name="Pathogen Informatics"/>
        </authorList>
    </citation>
    <scope>NUCLEOTIDE SEQUENCE [LARGE SCALE GENOMIC DNA]</scope>
    <source>
        <strain evidence="6 7">NST_G2</strain>
    </source>
</reference>
<keyword evidence="1" id="KW-0805">Transcription regulation</keyword>
<dbReference type="SMART" id="SM00430">
    <property type="entry name" value="HOLI"/>
    <property type="match status" value="1"/>
</dbReference>
<reference evidence="8" key="1">
    <citation type="submission" date="2016-06" db="UniProtKB">
        <authorList>
            <consortium name="WormBaseParasite"/>
        </authorList>
    </citation>
    <scope>IDENTIFICATION</scope>
</reference>
<name>A0A183TEU8_SCHSO</name>
<dbReference type="Proteomes" id="UP000275846">
    <property type="component" value="Unassembled WGS sequence"/>
</dbReference>
<protein>
    <submittedName>
        <fullName evidence="8">NR LBD domain-containing protein</fullName>
    </submittedName>
</protein>
<feature type="compositionally biased region" description="Polar residues" evidence="4">
    <location>
        <begin position="431"/>
        <end position="443"/>
    </location>
</feature>
<dbReference type="InterPro" id="IPR001723">
    <property type="entry name" value="Nuclear_hrmn_rcpt"/>
</dbReference>
<evidence type="ECO:0000313" key="7">
    <source>
        <dbReference type="Proteomes" id="UP000275846"/>
    </source>
</evidence>
<evidence type="ECO:0000256" key="1">
    <source>
        <dbReference type="ARBA" id="ARBA00023015"/>
    </source>
</evidence>
<organism evidence="8">
    <name type="scientific">Schistocephalus solidus</name>
    <name type="common">Tapeworm</name>
    <dbReference type="NCBI Taxonomy" id="70667"/>
    <lineage>
        <taxon>Eukaryota</taxon>
        <taxon>Metazoa</taxon>
        <taxon>Spiralia</taxon>
        <taxon>Lophotrochozoa</taxon>
        <taxon>Platyhelminthes</taxon>
        <taxon>Cestoda</taxon>
        <taxon>Eucestoda</taxon>
        <taxon>Diphyllobothriidea</taxon>
        <taxon>Diphyllobothriidae</taxon>
        <taxon>Schistocephalus</taxon>
    </lineage>
</organism>
<dbReference type="PRINTS" id="PR00398">
    <property type="entry name" value="STRDHORMONER"/>
</dbReference>
<dbReference type="PROSITE" id="PS51843">
    <property type="entry name" value="NR_LBD"/>
    <property type="match status" value="1"/>
</dbReference>
<accession>A0A183TEU8</accession>
<evidence type="ECO:0000256" key="2">
    <source>
        <dbReference type="ARBA" id="ARBA00023163"/>
    </source>
</evidence>
<dbReference type="Pfam" id="PF00104">
    <property type="entry name" value="Hormone_recep"/>
    <property type="match status" value="2"/>
</dbReference>
<dbReference type="PANTHER" id="PTHR24083">
    <property type="entry name" value="NUCLEAR HORMONE RECEPTOR"/>
    <property type="match status" value="1"/>
</dbReference>
<gene>
    <name evidence="6" type="ORF">SSLN_LOCUS14996</name>
</gene>
<dbReference type="InterPro" id="IPR000536">
    <property type="entry name" value="Nucl_hrmn_rcpt_lig-bd"/>
</dbReference>
<sequence>MSSAPIQPNPTHTQLISQLLRAEPILHNDLFRADLHDIKASLLQYITRLEENSAHTKMVDPEGVEGVRMEERCTRLLMHHADWARQTPFFATLCVQDQINLLKSAWPEIFLLSLAQVGPLGLLELSLERPQPPPPALSSKHPQNSEPNSCHIKQDLAVPRALSQHPQSGLCPFEGLHGQATERQKISETWRIDKDHRNSQMRLLWESIGCIANLQLDAVECVCLKSLLLFNPDAPGLTDTFNIDCTQTKIQGAFEEYLHYQLPHQSPLRFGHILLRLHGLRRVDKDVYEELLLPAKVRNASIDTFLETILRNEPPTLHMKEKMVNFHYPTPSKGINPHLQLSELRVPAPGPLPLVEAGILPRPIFADKDPITTSLAQDPRCNSEQVRYMQTCLNPPPLLISRMERSPAGEPRLNQFSEKLVKSPSPFRANIPTSRPILSSSGFERTDHREQLREHIRRIMDHNLPSPFSDFSTYLRSLSFDRDMPNFHRPCLPPAEDSSQQWYLTDGRRLPNMLLTSGNLTPDFSTPVAYTHSVSSLIGCDPSTPKAQLVSRTDPKKP</sequence>
<dbReference type="EMBL" id="UYSU01039503">
    <property type="protein sequence ID" value="VDM01382.1"/>
    <property type="molecule type" value="Genomic_DNA"/>
</dbReference>
<dbReference type="STRING" id="70667.A0A183TEU8"/>
<feature type="region of interest" description="Disordered" evidence="4">
    <location>
        <begin position="424"/>
        <end position="446"/>
    </location>
</feature>
<dbReference type="WBParaSite" id="SSLN_0001555701-mRNA-1">
    <property type="protein sequence ID" value="SSLN_0001555701-mRNA-1"/>
    <property type="gene ID" value="SSLN_0001555701"/>
</dbReference>
<keyword evidence="2" id="KW-0804">Transcription</keyword>
<dbReference type="InterPro" id="IPR035500">
    <property type="entry name" value="NHR-like_dom_sf"/>
</dbReference>
<proteinExistence type="predicted"/>
<keyword evidence="7" id="KW-1185">Reference proteome</keyword>
<dbReference type="AlphaFoldDB" id="A0A183TEU8"/>
<evidence type="ECO:0000259" key="5">
    <source>
        <dbReference type="PROSITE" id="PS51843"/>
    </source>
</evidence>
<evidence type="ECO:0000313" key="8">
    <source>
        <dbReference type="WBParaSite" id="SSLN_0001555701-mRNA-1"/>
    </source>
</evidence>
<feature type="region of interest" description="Disordered" evidence="4">
    <location>
        <begin position="128"/>
        <end position="150"/>
    </location>
</feature>
<keyword evidence="3" id="KW-0675">Receptor</keyword>
<evidence type="ECO:0000256" key="4">
    <source>
        <dbReference type="SAM" id="MobiDB-lite"/>
    </source>
</evidence>
<dbReference type="InterPro" id="IPR050274">
    <property type="entry name" value="Nuclear_hormone_rcpt_NR2"/>
</dbReference>